<dbReference type="Proteomes" id="UP000758611">
    <property type="component" value="Unassembled WGS sequence"/>
</dbReference>
<proteinExistence type="predicted"/>
<gene>
    <name evidence="1" type="ORF">HXM94_01225</name>
</gene>
<accession>A0A930H5J9</accession>
<reference evidence="1" key="1">
    <citation type="submission" date="2020-04" db="EMBL/GenBank/DDBJ databases">
        <title>Deep metagenomics examines the oral microbiome during advanced dental caries in children, revealing novel taxa and co-occurrences with host molecules.</title>
        <authorList>
            <person name="Baker J.L."/>
            <person name="Morton J.T."/>
            <person name="Dinis M."/>
            <person name="Alvarez R."/>
            <person name="Tran N.C."/>
            <person name="Knight R."/>
            <person name="Edlund A."/>
        </authorList>
    </citation>
    <scope>NUCLEOTIDE SEQUENCE</scope>
    <source>
        <strain evidence="1">JCVI_23_bin.11</strain>
    </source>
</reference>
<organism evidence="1 2">
    <name type="scientific">Parvimonas micra</name>
    <dbReference type="NCBI Taxonomy" id="33033"/>
    <lineage>
        <taxon>Bacteria</taxon>
        <taxon>Bacillati</taxon>
        <taxon>Bacillota</taxon>
        <taxon>Tissierellia</taxon>
        <taxon>Tissierellales</taxon>
        <taxon>Peptoniphilaceae</taxon>
        <taxon>Parvimonas</taxon>
    </lineage>
</organism>
<dbReference type="RefSeq" id="WP_278476951.1">
    <property type="nucleotide sequence ID" value="NZ_JABZRE010000002.1"/>
</dbReference>
<sequence>MIRTTEKNNQNSSLFNELSRRLSDELLKISKNKKGNFFVIFTRFDEFIIIESDQSKAEFCNTLPYVFEREILSINLFDIKKISDSLKQNDFSELSSEAVSDFFAAKLESKIKNNSENNKDNEDQSSRNLMVLFDHFNKDLKTYKTTKMYSSNQFADYIVYSTAHRQLCLLYKELMPLIVKDDLKNQDPGILSKIVRVYYQLELKKLIFKFNLVEKK</sequence>
<evidence type="ECO:0000313" key="2">
    <source>
        <dbReference type="Proteomes" id="UP000758611"/>
    </source>
</evidence>
<evidence type="ECO:0000313" key="1">
    <source>
        <dbReference type="EMBL" id="MBF1306398.1"/>
    </source>
</evidence>
<name>A0A930H5J9_9FIRM</name>
<protein>
    <submittedName>
        <fullName evidence="1">Uncharacterized protein</fullName>
    </submittedName>
</protein>
<dbReference type="EMBL" id="JABZRE010000002">
    <property type="protein sequence ID" value="MBF1306398.1"/>
    <property type="molecule type" value="Genomic_DNA"/>
</dbReference>
<comment type="caution">
    <text evidence="1">The sequence shown here is derived from an EMBL/GenBank/DDBJ whole genome shotgun (WGS) entry which is preliminary data.</text>
</comment>
<dbReference type="AlphaFoldDB" id="A0A930H5J9"/>